<dbReference type="Pfam" id="PF05135">
    <property type="entry name" value="Phage_connect_1"/>
    <property type="match status" value="1"/>
</dbReference>
<dbReference type="Proteomes" id="UP000198565">
    <property type="component" value="Unassembled WGS sequence"/>
</dbReference>
<dbReference type="STRING" id="334253.SAMN04487943_101304"/>
<dbReference type="RefSeq" id="WP_091480131.1">
    <property type="nucleotide sequence ID" value="NZ_FOTR01000001.1"/>
</dbReference>
<dbReference type="EMBL" id="FOTR01000001">
    <property type="protein sequence ID" value="SFL38929.1"/>
    <property type="molecule type" value="Genomic_DNA"/>
</dbReference>
<dbReference type="CDD" id="cd08054">
    <property type="entry name" value="gp6"/>
    <property type="match status" value="1"/>
</dbReference>
<dbReference type="OrthoDB" id="5654at2"/>
<evidence type="ECO:0000313" key="2">
    <source>
        <dbReference type="Proteomes" id="UP000198565"/>
    </source>
</evidence>
<dbReference type="AlphaFoldDB" id="A0A1I4H9F4"/>
<accession>A0A1I4H9F4</accession>
<proteinExistence type="predicted"/>
<name>A0A1I4H9F4_9BACI</name>
<keyword evidence="2" id="KW-1185">Reference proteome</keyword>
<sequence>MVLTVDELARLKKYLRIDEDEEDDLLETFYRQAKAGIRSKIGQINLSSEYAQEQYDQALALLVQHWNDNREAFRIGNNSYEIPHSLDSILRELRYCYPPVEEGEV</sequence>
<dbReference type="NCBIfam" id="TIGR01560">
    <property type="entry name" value="put_DNA_pack"/>
    <property type="match status" value="1"/>
</dbReference>
<organism evidence="1 2">
    <name type="scientific">Gracilibacillus orientalis</name>
    <dbReference type="NCBI Taxonomy" id="334253"/>
    <lineage>
        <taxon>Bacteria</taxon>
        <taxon>Bacillati</taxon>
        <taxon>Bacillota</taxon>
        <taxon>Bacilli</taxon>
        <taxon>Bacillales</taxon>
        <taxon>Bacillaceae</taxon>
        <taxon>Gracilibacillus</taxon>
    </lineage>
</organism>
<dbReference type="InterPro" id="IPR021146">
    <property type="entry name" value="Phage_gp6-like_head-tail"/>
</dbReference>
<reference evidence="2" key="1">
    <citation type="submission" date="2016-10" db="EMBL/GenBank/DDBJ databases">
        <authorList>
            <person name="Varghese N."/>
            <person name="Submissions S."/>
        </authorList>
    </citation>
    <scope>NUCLEOTIDE SEQUENCE [LARGE SCALE GENOMIC DNA]</scope>
    <source>
        <strain evidence="2">CGMCC 1.4250</strain>
    </source>
</reference>
<protein>
    <submittedName>
        <fullName evidence="1">Uncharacterized phage protein (Possible DNA packaging)</fullName>
    </submittedName>
</protein>
<evidence type="ECO:0000313" key="1">
    <source>
        <dbReference type="EMBL" id="SFL38929.1"/>
    </source>
</evidence>
<gene>
    <name evidence="1" type="ORF">SAMN04487943_101304</name>
</gene>
<dbReference type="Gene3D" id="1.10.3230.30">
    <property type="entry name" value="Phage gp6-like head-tail connector protein"/>
    <property type="match status" value="1"/>
</dbReference>
<dbReference type="InterPro" id="IPR006450">
    <property type="entry name" value="Phage_HK97_gp6-like"/>
</dbReference>